<gene>
    <name evidence="1" type="ORF">GCM10011343_25580</name>
</gene>
<dbReference type="EMBL" id="BMFG01000012">
    <property type="protein sequence ID" value="GGD34575.1"/>
    <property type="molecule type" value="Genomic_DNA"/>
</dbReference>
<dbReference type="PROSITE" id="PS51257">
    <property type="entry name" value="PROKAR_LIPOPROTEIN"/>
    <property type="match status" value="1"/>
</dbReference>
<comment type="caution">
    <text evidence="1">The sequence shown here is derived from an EMBL/GenBank/DDBJ whole genome shotgun (WGS) entry which is preliminary data.</text>
</comment>
<name>A0A916Y7Y6_9FLAO</name>
<organism evidence="1 2">
    <name type="scientific">Flavobacterium orientale</name>
    <dbReference type="NCBI Taxonomy" id="1756020"/>
    <lineage>
        <taxon>Bacteria</taxon>
        <taxon>Pseudomonadati</taxon>
        <taxon>Bacteroidota</taxon>
        <taxon>Flavobacteriia</taxon>
        <taxon>Flavobacteriales</taxon>
        <taxon>Flavobacteriaceae</taxon>
        <taxon>Flavobacterium</taxon>
    </lineage>
</organism>
<dbReference type="AlphaFoldDB" id="A0A916Y7Y6"/>
<reference evidence="1" key="2">
    <citation type="submission" date="2020-09" db="EMBL/GenBank/DDBJ databases">
        <authorList>
            <person name="Sun Q."/>
            <person name="Zhou Y."/>
        </authorList>
    </citation>
    <scope>NUCLEOTIDE SEQUENCE</scope>
    <source>
        <strain evidence="1">CGMCC 1.12506</strain>
    </source>
</reference>
<proteinExistence type="predicted"/>
<evidence type="ECO:0000313" key="2">
    <source>
        <dbReference type="Proteomes" id="UP000625735"/>
    </source>
</evidence>
<keyword evidence="2" id="KW-1185">Reference proteome</keyword>
<protein>
    <submittedName>
        <fullName evidence="1">Uncharacterized protein</fullName>
    </submittedName>
</protein>
<dbReference type="RefSeq" id="WP_188362986.1">
    <property type="nucleotide sequence ID" value="NZ_BMFG01000012.1"/>
</dbReference>
<sequence>MNTGVKWVMMLGIIGMLSCNQKESQKGTDEKTVIEQEDAFQIPAVSLNSGKLWEANAATTEGIKNMQEVMAAYTIETGDAEKLVADLKAEFAMIFKKCTMTGEAHDQLHNYLLPLKTRIDNLSEEVTAENTADIKTYLNDYFNYFQ</sequence>
<accession>A0A916Y7Y6</accession>
<reference evidence="1" key="1">
    <citation type="journal article" date="2014" name="Int. J. Syst. Evol. Microbiol.">
        <title>Complete genome sequence of Corynebacterium casei LMG S-19264T (=DSM 44701T), isolated from a smear-ripened cheese.</title>
        <authorList>
            <consortium name="US DOE Joint Genome Institute (JGI-PGF)"/>
            <person name="Walter F."/>
            <person name="Albersmeier A."/>
            <person name="Kalinowski J."/>
            <person name="Ruckert C."/>
        </authorList>
    </citation>
    <scope>NUCLEOTIDE SEQUENCE</scope>
    <source>
        <strain evidence="1">CGMCC 1.12506</strain>
    </source>
</reference>
<evidence type="ECO:0000313" key="1">
    <source>
        <dbReference type="EMBL" id="GGD34575.1"/>
    </source>
</evidence>
<dbReference type="Proteomes" id="UP000625735">
    <property type="component" value="Unassembled WGS sequence"/>
</dbReference>